<name>A0A2W2ASQ1_9BACT</name>
<feature type="chain" id="PRO_5015902710" description="Outer membrane protein beta-barrel domain-containing protein" evidence="1">
    <location>
        <begin position="21"/>
        <end position="372"/>
    </location>
</feature>
<dbReference type="OrthoDB" id="7593840at2"/>
<evidence type="ECO:0000313" key="3">
    <source>
        <dbReference type="Proteomes" id="UP000248745"/>
    </source>
</evidence>
<evidence type="ECO:0000313" key="2">
    <source>
        <dbReference type="EMBL" id="PZF70974.1"/>
    </source>
</evidence>
<evidence type="ECO:0000256" key="1">
    <source>
        <dbReference type="SAM" id="SignalP"/>
    </source>
</evidence>
<protein>
    <recommendedName>
        <fullName evidence="4">Outer membrane protein beta-barrel domain-containing protein</fullName>
    </recommendedName>
</protein>
<keyword evidence="1" id="KW-0732">Signal</keyword>
<keyword evidence="3" id="KW-1185">Reference proteome</keyword>
<gene>
    <name evidence="2" type="ORF">DN068_19910</name>
</gene>
<evidence type="ECO:0008006" key="4">
    <source>
        <dbReference type="Google" id="ProtNLM"/>
    </source>
</evidence>
<sequence length="372" mass="41012">MKIVYSTLAFLLGTIPVAFGQYATNKDIGKDALMKDSLEALQYNHALPIWGKKAMAKGFSLPYSAGLSVQYVWQQSDIIIDNLQIGFNNGPKTNLDNVIRFDGAKTQTSGANIRPDIWLFPFLNVYAVFAQSAASTSVNCGMWVPDSTGKYKKITDFSTKASFSATTIGFGLTPTIGIGGFFLAMDMNFTWTDISELDQPAYVFVFGPRLGKNIKFKKKDRQIALWAGGFRVQMANNTSGSLNVSDLFPTDQWGSKIESSMQKVSGAQESVDTWWDGLSAAEQKKPSNIAKHDAANVALGKATDVLNQASTTIGNAESSTVQYSLDKRPKDQWNFIVGAQFQINKSWMIRGEYGFLGSRQQFIGGLQYRFPF</sequence>
<dbReference type="RefSeq" id="WP_111000708.1">
    <property type="nucleotide sequence ID" value="NZ_QKTW01000027.1"/>
</dbReference>
<proteinExistence type="predicted"/>
<feature type="signal peptide" evidence="1">
    <location>
        <begin position="1"/>
        <end position="20"/>
    </location>
</feature>
<organism evidence="2 3">
    <name type="scientific">Taibaiella soli</name>
    <dbReference type="NCBI Taxonomy" id="1649169"/>
    <lineage>
        <taxon>Bacteria</taxon>
        <taxon>Pseudomonadati</taxon>
        <taxon>Bacteroidota</taxon>
        <taxon>Chitinophagia</taxon>
        <taxon>Chitinophagales</taxon>
        <taxon>Chitinophagaceae</taxon>
        <taxon>Taibaiella</taxon>
    </lineage>
</organism>
<dbReference type="Proteomes" id="UP000248745">
    <property type="component" value="Unassembled WGS sequence"/>
</dbReference>
<dbReference type="EMBL" id="QKTW01000027">
    <property type="protein sequence ID" value="PZF70974.1"/>
    <property type="molecule type" value="Genomic_DNA"/>
</dbReference>
<dbReference type="AlphaFoldDB" id="A0A2W2ASQ1"/>
<comment type="caution">
    <text evidence="2">The sequence shown here is derived from an EMBL/GenBank/DDBJ whole genome shotgun (WGS) entry which is preliminary data.</text>
</comment>
<reference evidence="2 3" key="1">
    <citation type="submission" date="2018-06" db="EMBL/GenBank/DDBJ databases">
        <title>Mucibacter soli gen. nov., sp. nov., a new member of the family Chitinophagaceae producing mucin.</title>
        <authorList>
            <person name="Kim M.-K."/>
            <person name="Park S."/>
            <person name="Kim T.-S."/>
            <person name="Joung Y."/>
            <person name="Han J.-H."/>
            <person name="Kim S.B."/>
        </authorList>
    </citation>
    <scope>NUCLEOTIDE SEQUENCE [LARGE SCALE GENOMIC DNA]</scope>
    <source>
        <strain evidence="2 3">R1-15</strain>
    </source>
</reference>
<accession>A0A2W2ASQ1</accession>